<evidence type="ECO:0000256" key="3">
    <source>
        <dbReference type="ARBA" id="ARBA00022917"/>
    </source>
</evidence>
<dbReference type="SUPFAM" id="SSF50249">
    <property type="entry name" value="Nucleic acid-binding proteins"/>
    <property type="match status" value="1"/>
</dbReference>
<keyword evidence="3" id="KW-0648">Protein biosynthesis</keyword>
<dbReference type="NCBIfam" id="NF003064">
    <property type="entry name" value="PRK03987.1-4"/>
    <property type="match status" value="1"/>
</dbReference>
<accession>A0A1N5VWN5</accession>
<gene>
    <name evidence="5" type="ORF">CSP5_1537</name>
</gene>
<dbReference type="GO" id="GO:0003723">
    <property type="term" value="F:RNA binding"/>
    <property type="evidence" value="ECO:0007669"/>
    <property type="project" value="InterPro"/>
</dbReference>
<dbReference type="Pfam" id="PF07541">
    <property type="entry name" value="EIF_2_alpha"/>
    <property type="match status" value="1"/>
</dbReference>
<dbReference type="Proteomes" id="UP000195607">
    <property type="component" value="Chromosome I"/>
</dbReference>
<dbReference type="PROSITE" id="PS50126">
    <property type="entry name" value="S1"/>
    <property type="match status" value="1"/>
</dbReference>
<dbReference type="EMBL" id="LT671858">
    <property type="protein sequence ID" value="SIM77099.1"/>
    <property type="molecule type" value="Genomic_DNA"/>
</dbReference>
<dbReference type="Pfam" id="PF00575">
    <property type="entry name" value="S1"/>
    <property type="match status" value="1"/>
</dbReference>
<dbReference type="NCBIfam" id="NF003062">
    <property type="entry name" value="PRK03987.1-1"/>
    <property type="match status" value="1"/>
</dbReference>
<dbReference type="PANTHER" id="PTHR10602:SF0">
    <property type="entry name" value="EUKARYOTIC TRANSLATION INITIATION FACTOR 2 SUBUNIT 1"/>
    <property type="match status" value="1"/>
</dbReference>
<dbReference type="InterPro" id="IPR003029">
    <property type="entry name" value="S1_domain"/>
</dbReference>
<dbReference type="GO" id="GO:0003743">
    <property type="term" value="F:translation initiation factor activity"/>
    <property type="evidence" value="ECO:0007669"/>
    <property type="project" value="UniProtKB-KW"/>
</dbReference>
<evidence type="ECO:0000256" key="2">
    <source>
        <dbReference type="ARBA" id="ARBA00022540"/>
    </source>
</evidence>
<name>A0A1N5VWN5_9ARCH</name>
<reference evidence="5 6" key="1">
    <citation type="submission" date="2016-04" db="EMBL/GenBank/DDBJ databases">
        <authorList>
            <person name="Evans L.H."/>
            <person name="Alamgir A."/>
            <person name="Owens N."/>
            <person name="Weber N.D."/>
            <person name="Virtaneva K."/>
            <person name="Barbian K."/>
            <person name="Babar A."/>
            <person name="Rosenke K."/>
        </authorList>
    </citation>
    <scope>NUCLEOTIDE SEQUENCE [LARGE SCALE GENOMIC DNA]</scope>
    <source>
        <strain evidence="6">S5(T) (JCM 30642 \VKM B-2941)</strain>
    </source>
</reference>
<dbReference type="SUPFAM" id="SSF110993">
    <property type="entry name" value="eIF-2-alpha, C-terminal domain"/>
    <property type="match status" value="1"/>
</dbReference>
<dbReference type="SUPFAM" id="SSF116742">
    <property type="entry name" value="eIF2alpha middle domain-like"/>
    <property type="match status" value="1"/>
</dbReference>
<dbReference type="Gene3D" id="1.10.150.190">
    <property type="entry name" value="Translation initiation factor 2, subunit 1, domain 2"/>
    <property type="match status" value="1"/>
</dbReference>
<protein>
    <submittedName>
        <fullName evidence="5">Translation initiation factor aIF2 subunit alpha</fullName>
    </submittedName>
</protein>
<evidence type="ECO:0000313" key="6">
    <source>
        <dbReference type="Proteomes" id="UP000195607"/>
    </source>
</evidence>
<dbReference type="InterPro" id="IPR024055">
    <property type="entry name" value="TIF2_asu_C"/>
</dbReference>
<dbReference type="InterPro" id="IPR024054">
    <property type="entry name" value="TIF2_asu_middle_sf"/>
</dbReference>
<dbReference type="InterPro" id="IPR012340">
    <property type="entry name" value="NA-bd_OB-fold"/>
</dbReference>
<proteinExistence type="inferred from homology"/>
<dbReference type="InterPro" id="IPR044126">
    <property type="entry name" value="S1_IF2_alpha"/>
</dbReference>
<feature type="domain" description="S1 motif" evidence="4">
    <location>
        <begin position="11"/>
        <end position="82"/>
    </location>
</feature>
<sequence>MEKMNDIPEIGDLVVVTVTKVEKFGAEVKLDEYKDLNGFIHIAEVANGWVRYIRDHLREGQKTVCKVLQIDSRRKSVDLSLKRVNEHQKREKISEWKNDQKAEKLMELVSASLKKSPEECMTEFGNELVEKYGSLYSAFEEAATEEEDFYKGTKAKWRNAFLKIATQNVQSPFVKIGGTIEMYSLESKGIEKIKNCLDIGEIADATIRYAGAPRYLLKVRDREYKSAEDKLKTIIQNISDNCKKSGVSFEFIRDSKDK</sequence>
<organism evidence="5 6">
    <name type="scientific">Cuniculiplasma divulgatum</name>
    <dbReference type="NCBI Taxonomy" id="1673428"/>
    <lineage>
        <taxon>Archaea</taxon>
        <taxon>Methanobacteriati</taxon>
        <taxon>Thermoplasmatota</taxon>
        <taxon>Thermoplasmata</taxon>
        <taxon>Thermoplasmatales</taxon>
        <taxon>Cuniculiplasmataceae</taxon>
        <taxon>Cuniculiplasma</taxon>
    </lineage>
</organism>
<evidence type="ECO:0000313" key="5">
    <source>
        <dbReference type="EMBL" id="SIM77099.1"/>
    </source>
</evidence>
<dbReference type="GO" id="GO:0043022">
    <property type="term" value="F:ribosome binding"/>
    <property type="evidence" value="ECO:0007669"/>
    <property type="project" value="TreeGrafter"/>
</dbReference>
<dbReference type="PANTHER" id="PTHR10602">
    <property type="entry name" value="EUKARYOTIC TRANSLATION INITIATION FACTOR 2 SUBUNIT 1"/>
    <property type="match status" value="1"/>
</dbReference>
<dbReference type="AlphaFoldDB" id="A0A1N5VWN5"/>
<evidence type="ECO:0000259" key="4">
    <source>
        <dbReference type="PROSITE" id="PS50126"/>
    </source>
</evidence>
<dbReference type="CDD" id="cd04452">
    <property type="entry name" value="S1_IF2_alpha"/>
    <property type="match status" value="1"/>
</dbReference>
<dbReference type="Gene3D" id="2.40.50.140">
    <property type="entry name" value="Nucleic acid-binding proteins"/>
    <property type="match status" value="1"/>
</dbReference>
<dbReference type="Gene3D" id="3.30.70.1130">
    <property type="entry name" value="EIF_2_alpha"/>
    <property type="match status" value="1"/>
</dbReference>
<dbReference type="InterPro" id="IPR011488">
    <property type="entry name" value="TIF_2_asu"/>
</dbReference>
<keyword evidence="2 5" id="KW-0396">Initiation factor</keyword>
<comment type="similarity">
    <text evidence="1">Belongs to the eIF-2-alpha family.</text>
</comment>
<evidence type="ECO:0000256" key="1">
    <source>
        <dbReference type="ARBA" id="ARBA00007223"/>
    </source>
</evidence>
<dbReference type="SMART" id="SM00316">
    <property type="entry name" value="S1"/>
    <property type="match status" value="1"/>
</dbReference>
<dbReference type="FunFam" id="2.40.50.140:FF:000015">
    <property type="entry name" value="Eukaryotic translation initiation factor 2 subunit alpha"/>
    <property type="match status" value="1"/>
</dbReference>